<keyword evidence="3" id="KW-0418">Kinase</keyword>
<evidence type="ECO:0000313" key="8">
    <source>
        <dbReference type="EMBL" id="CAA9311381.1"/>
    </source>
</evidence>
<name>A0A6J4KP13_9CHLR</name>
<dbReference type="SUPFAM" id="SSF55874">
    <property type="entry name" value="ATPase domain of HSP90 chaperone/DNA topoisomerase II/histidine kinase"/>
    <property type="match status" value="1"/>
</dbReference>
<dbReference type="Gene3D" id="3.40.50.2300">
    <property type="match status" value="1"/>
</dbReference>
<dbReference type="InterPro" id="IPR005467">
    <property type="entry name" value="His_kinase_dom"/>
</dbReference>
<dbReference type="InterPro" id="IPR004358">
    <property type="entry name" value="Sig_transdc_His_kin-like_C"/>
</dbReference>
<evidence type="ECO:0000256" key="4">
    <source>
        <dbReference type="ARBA" id="ARBA00023012"/>
    </source>
</evidence>
<keyword evidence="5" id="KW-0597">Phosphoprotein</keyword>
<dbReference type="InterPro" id="IPR003594">
    <property type="entry name" value="HATPase_dom"/>
</dbReference>
<feature type="domain" description="Histidine kinase" evidence="6">
    <location>
        <begin position="1"/>
        <end position="138"/>
    </location>
</feature>
<dbReference type="GO" id="GO:0004673">
    <property type="term" value="F:protein histidine kinase activity"/>
    <property type="evidence" value="ECO:0007669"/>
    <property type="project" value="UniProtKB-EC"/>
</dbReference>
<keyword evidence="4" id="KW-0902">Two-component regulatory system</keyword>
<dbReference type="EC" id="2.7.13.3" evidence="2"/>
<gene>
    <name evidence="8" type="ORF">AVDCRST_MAG93-5246</name>
</gene>
<reference evidence="8" key="1">
    <citation type="submission" date="2020-02" db="EMBL/GenBank/DDBJ databases">
        <authorList>
            <person name="Meier V. D."/>
        </authorList>
    </citation>
    <scope>NUCLEOTIDE SEQUENCE</scope>
    <source>
        <strain evidence="8">AVDCRST_MAG93</strain>
    </source>
</reference>
<feature type="modified residue" description="4-aspartylphosphate" evidence="5">
    <location>
        <position position="213"/>
    </location>
</feature>
<evidence type="ECO:0000256" key="2">
    <source>
        <dbReference type="ARBA" id="ARBA00012438"/>
    </source>
</evidence>
<dbReference type="InterPro" id="IPR036890">
    <property type="entry name" value="HATPase_C_sf"/>
</dbReference>
<organism evidence="8">
    <name type="scientific">uncultured Chloroflexia bacterium</name>
    <dbReference type="NCBI Taxonomy" id="1672391"/>
    <lineage>
        <taxon>Bacteria</taxon>
        <taxon>Bacillati</taxon>
        <taxon>Chloroflexota</taxon>
        <taxon>Chloroflexia</taxon>
        <taxon>environmental samples</taxon>
    </lineage>
</organism>
<keyword evidence="3" id="KW-0808">Transferase</keyword>
<feature type="domain" description="Response regulatory" evidence="7">
    <location>
        <begin position="162"/>
        <end position="276"/>
    </location>
</feature>
<dbReference type="GO" id="GO:0000160">
    <property type="term" value="P:phosphorelay signal transduction system"/>
    <property type="evidence" value="ECO:0007669"/>
    <property type="project" value="UniProtKB-KW"/>
</dbReference>
<evidence type="ECO:0000259" key="7">
    <source>
        <dbReference type="PROSITE" id="PS50110"/>
    </source>
</evidence>
<dbReference type="Gene3D" id="3.30.565.10">
    <property type="entry name" value="Histidine kinase-like ATPase, C-terminal domain"/>
    <property type="match status" value="1"/>
</dbReference>
<dbReference type="PROSITE" id="PS50110">
    <property type="entry name" value="RESPONSE_REGULATORY"/>
    <property type="match status" value="1"/>
</dbReference>
<dbReference type="Pfam" id="PF00072">
    <property type="entry name" value="Response_reg"/>
    <property type="match status" value="1"/>
</dbReference>
<proteinExistence type="predicted"/>
<evidence type="ECO:0000256" key="3">
    <source>
        <dbReference type="ARBA" id="ARBA00022777"/>
    </source>
</evidence>
<dbReference type="EMBL" id="CADCTR010001769">
    <property type="protein sequence ID" value="CAA9311381.1"/>
    <property type="molecule type" value="Genomic_DNA"/>
</dbReference>
<dbReference type="PRINTS" id="PR00344">
    <property type="entry name" value="BCTRLSENSOR"/>
</dbReference>
<dbReference type="InterPro" id="IPR001789">
    <property type="entry name" value="Sig_transdc_resp-reg_receiver"/>
</dbReference>
<dbReference type="Pfam" id="PF02518">
    <property type="entry name" value="HATPase_c"/>
    <property type="match status" value="1"/>
</dbReference>
<dbReference type="PANTHER" id="PTHR43065:SF42">
    <property type="entry name" value="TWO-COMPONENT SENSOR PPRA"/>
    <property type="match status" value="1"/>
</dbReference>
<evidence type="ECO:0000256" key="1">
    <source>
        <dbReference type="ARBA" id="ARBA00000085"/>
    </source>
</evidence>
<dbReference type="SUPFAM" id="SSF52172">
    <property type="entry name" value="CheY-like"/>
    <property type="match status" value="1"/>
</dbReference>
<accession>A0A6J4KP13</accession>
<evidence type="ECO:0000256" key="5">
    <source>
        <dbReference type="PROSITE-ProRule" id="PRU00169"/>
    </source>
</evidence>
<feature type="non-terminal residue" evidence="8">
    <location>
        <position position="1"/>
    </location>
</feature>
<dbReference type="PANTHER" id="PTHR43065">
    <property type="entry name" value="SENSOR HISTIDINE KINASE"/>
    <property type="match status" value="1"/>
</dbReference>
<dbReference type="PROSITE" id="PS50109">
    <property type="entry name" value="HIS_KIN"/>
    <property type="match status" value="1"/>
</dbReference>
<comment type="catalytic activity">
    <reaction evidence="1">
        <text>ATP + protein L-histidine = ADP + protein N-phospho-L-histidine.</text>
        <dbReference type="EC" id="2.7.13.3"/>
    </reaction>
</comment>
<dbReference type="InterPro" id="IPR011006">
    <property type="entry name" value="CheY-like_superfamily"/>
</dbReference>
<sequence length="286" mass="30132">GGLVQLDWPPVEGVWSAYADEAQLELALMNLIINARDSMPAGGTVTVRGTNRKAAGDEVGLPDGDYVVLSVEDTGSGIPCDMLQKVLEPFFTTKGVGKGTGLGLSMVYGFATQSGGAIRLESEVGAGTQVELWLPRAPQGDVSVLRPIDLPAPELVSLCRLRILLVDDHAAVRATTAAMLHDLGHEVAVFEGGAEMLTVLEAAPHDFDLLITDYAMPLLSGTDVIHEARILRPDLPAIIVTGYADKGAIARRPTDVTVVSKPFDEFAIRDAIDAVCVGKLPLVAAG</sequence>
<dbReference type="SMART" id="SM00387">
    <property type="entry name" value="HATPase_c"/>
    <property type="match status" value="1"/>
</dbReference>
<dbReference type="AlphaFoldDB" id="A0A6J4KP13"/>
<protein>
    <recommendedName>
        <fullName evidence="2">histidine kinase</fullName>
        <ecNumber evidence="2">2.7.13.3</ecNumber>
    </recommendedName>
</protein>
<evidence type="ECO:0000259" key="6">
    <source>
        <dbReference type="PROSITE" id="PS50109"/>
    </source>
</evidence>
<dbReference type="SMART" id="SM00448">
    <property type="entry name" value="REC"/>
    <property type="match status" value="1"/>
</dbReference>